<protein>
    <recommendedName>
        <fullName evidence="3">Transcriptional regulator</fullName>
    </recommendedName>
</protein>
<comment type="caution">
    <text evidence="1">The sequence shown here is derived from an EMBL/GenBank/DDBJ whole genome shotgun (WGS) entry which is preliminary data.</text>
</comment>
<name>A0ABD4XVM7_STUST</name>
<gene>
    <name evidence="1" type="ORF">N5D09_02355</name>
</gene>
<proteinExistence type="predicted"/>
<evidence type="ECO:0000313" key="2">
    <source>
        <dbReference type="Proteomes" id="UP001161139"/>
    </source>
</evidence>
<dbReference type="EMBL" id="JAOCDG010000003">
    <property type="protein sequence ID" value="MDH0686926.1"/>
    <property type="molecule type" value="Genomic_DNA"/>
</dbReference>
<organism evidence="1 2">
    <name type="scientific">Stutzerimonas stutzeri</name>
    <name type="common">Pseudomonas stutzeri</name>
    <dbReference type="NCBI Taxonomy" id="316"/>
    <lineage>
        <taxon>Bacteria</taxon>
        <taxon>Pseudomonadati</taxon>
        <taxon>Pseudomonadota</taxon>
        <taxon>Gammaproteobacteria</taxon>
        <taxon>Pseudomonadales</taxon>
        <taxon>Pseudomonadaceae</taxon>
        <taxon>Stutzerimonas</taxon>
    </lineage>
</organism>
<evidence type="ECO:0008006" key="3">
    <source>
        <dbReference type="Google" id="ProtNLM"/>
    </source>
</evidence>
<dbReference type="Proteomes" id="UP001161139">
    <property type="component" value="Unassembled WGS sequence"/>
</dbReference>
<evidence type="ECO:0000313" key="1">
    <source>
        <dbReference type="EMBL" id="MDH0686926.1"/>
    </source>
</evidence>
<reference evidence="1" key="1">
    <citation type="submission" date="2022-09" db="EMBL/GenBank/DDBJ databases">
        <title>Intensive care unit water sources are persistently colonized with multi-drug resistant bacteria and are the site of extensive horizontal gene transfer of antibiotic resistance genes.</title>
        <authorList>
            <person name="Diorio-Toth L."/>
        </authorList>
    </citation>
    <scope>NUCLEOTIDE SEQUENCE</scope>
    <source>
        <strain evidence="1">GD03864</strain>
    </source>
</reference>
<sequence length="72" mass="8129">MNNQASFRSLIEKTNITQAEAAKMIAEETKRPCSVRSVRAWLAEAELRSARPCPEWAVQALESRLRTLGKVE</sequence>
<dbReference type="AlphaFoldDB" id="A0ABD4XVM7"/>
<dbReference type="RefSeq" id="WP_088192364.1">
    <property type="nucleotide sequence ID" value="NZ_JAOCDG010000003.1"/>
</dbReference>
<accession>A0ABD4XVM7</accession>